<evidence type="ECO:0000313" key="2">
    <source>
        <dbReference type="EMBL" id="ORX55659.1"/>
    </source>
</evidence>
<dbReference type="Proteomes" id="UP000242146">
    <property type="component" value="Unassembled WGS sequence"/>
</dbReference>
<dbReference type="AlphaFoldDB" id="A0A1X2GK73"/>
<evidence type="ECO:0000313" key="3">
    <source>
        <dbReference type="Proteomes" id="UP000242146"/>
    </source>
</evidence>
<feature type="region of interest" description="Disordered" evidence="1">
    <location>
        <begin position="348"/>
        <end position="388"/>
    </location>
</feature>
<gene>
    <name evidence="2" type="ORF">DM01DRAFT_1335048</name>
</gene>
<feature type="compositionally biased region" description="Polar residues" evidence="1">
    <location>
        <begin position="134"/>
        <end position="149"/>
    </location>
</feature>
<proteinExistence type="predicted"/>
<comment type="caution">
    <text evidence="2">The sequence shown here is derived from an EMBL/GenBank/DDBJ whole genome shotgun (WGS) entry which is preliminary data.</text>
</comment>
<name>A0A1X2GK73_9FUNG</name>
<reference evidence="2 3" key="1">
    <citation type="submission" date="2016-07" db="EMBL/GenBank/DDBJ databases">
        <title>Pervasive Adenine N6-methylation of Active Genes in Fungi.</title>
        <authorList>
            <consortium name="DOE Joint Genome Institute"/>
            <person name="Mondo S.J."/>
            <person name="Dannebaum R.O."/>
            <person name="Kuo R.C."/>
            <person name="Labutti K."/>
            <person name="Haridas S."/>
            <person name="Kuo A."/>
            <person name="Salamov A."/>
            <person name="Ahrendt S.R."/>
            <person name="Lipzen A."/>
            <person name="Sullivan W."/>
            <person name="Andreopoulos W.B."/>
            <person name="Clum A."/>
            <person name="Lindquist E."/>
            <person name="Daum C."/>
            <person name="Ramamoorthy G.K."/>
            <person name="Gryganskyi A."/>
            <person name="Culley D."/>
            <person name="Magnuson J.K."/>
            <person name="James T.Y."/>
            <person name="O'Malley M.A."/>
            <person name="Stajich J.E."/>
            <person name="Spatafora J.W."/>
            <person name="Visel A."/>
            <person name="Grigoriev I.V."/>
        </authorList>
    </citation>
    <scope>NUCLEOTIDE SEQUENCE [LARGE SCALE GENOMIC DNA]</scope>
    <source>
        <strain evidence="2 3">NRRL 3301</strain>
    </source>
</reference>
<organism evidence="2 3">
    <name type="scientific">Hesseltinella vesiculosa</name>
    <dbReference type="NCBI Taxonomy" id="101127"/>
    <lineage>
        <taxon>Eukaryota</taxon>
        <taxon>Fungi</taxon>
        <taxon>Fungi incertae sedis</taxon>
        <taxon>Mucoromycota</taxon>
        <taxon>Mucoromycotina</taxon>
        <taxon>Mucoromycetes</taxon>
        <taxon>Mucorales</taxon>
        <taxon>Cunninghamellaceae</taxon>
        <taxon>Hesseltinella</taxon>
    </lineage>
</organism>
<feature type="compositionally biased region" description="Basic and acidic residues" evidence="1">
    <location>
        <begin position="348"/>
        <end position="359"/>
    </location>
</feature>
<feature type="region of interest" description="Disordered" evidence="1">
    <location>
        <begin position="98"/>
        <end position="154"/>
    </location>
</feature>
<sequence length="388" mass="42647">MASYFFSDYEFPVELYDRSTGSFSVPIQTLLDFTPSILEQLPKNEKDQEPLRPTTAAQSEAWRLPTPSWSLPSFLSSHNALAIGEYLLRGVVDYLNEQNDRQRRTSPRKQRKQRRRRQRETPSETDSETSETEQPNAQSGTSAPASSTSVKEKKAATSRNALTVAKSSAAIGALTLSLYSTYNANVALGDISFHDQLELLLSHVHAISQSVDVWLKERALLGDPAPAIVRKDLERIKTLAHTLERLDPRQQKKMEAAGWGIGAVGSLSVLGGVLLDNTWALSAGTVTAIGGALLTVGSMARTKSATLAARMALTRKIHDTLAALSKDQHHRKLAIQTGFVCVKKEEPMENEVPVKKGEPSDSQQALMDQFPETPTGSRFREHPKIASC</sequence>
<evidence type="ECO:0000256" key="1">
    <source>
        <dbReference type="SAM" id="MobiDB-lite"/>
    </source>
</evidence>
<protein>
    <submittedName>
        <fullName evidence="2">Uncharacterized protein</fullName>
    </submittedName>
</protein>
<feature type="compositionally biased region" description="Basic residues" evidence="1">
    <location>
        <begin position="104"/>
        <end position="118"/>
    </location>
</feature>
<accession>A0A1X2GK73</accession>
<feature type="compositionally biased region" description="Basic and acidic residues" evidence="1">
    <location>
        <begin position="378"/>
        <end position="388"/>
    </location>
</feature>
<feature type="compositionally biased region" description="Polar residues" evidence="1">
    <location>
        <begin position="360"/>
        <end position="376"/>
    </location>
</feature>
<keyword evidence="3" id="KW-1185">Reference proteome</keyword>
<dbReference type="EMBL" id="MCGT01000011">
    <property type="protein sequence ID" value="ORX55659.1"/>
    <property type="molecule type" value="Genomic_DNA"/>
</dbReference>
<dbReference type="OrthoDB" id="2121849at2759"/>